<protein>
    <submittedName>
        <fullName evidence="5">Uncharacterized protein LOC111128247</fullName>
    </submittedName>
</protein>
<feature type="transmembrane region" description="Helical" evidence="2">
    <location>
        <begin position="69"/>
        <end position="93"/>
    </location>
</feature>
<keyword evidence="4" id="KW-1185">Reference proteome</keyword>
<evidence type="ECO:0000256" key="2">
    <source>
        <dbReference type="SAM" id="Phobius"/>
    </source>
</evidence>
<dbReference type="RefSeq" id="XP_022329483.1">
    <property type="nucleotide sequence ID" value="XM_022473775.1"/>
</dbReference>
<keyword evidence="2" id="KW-1133">Transmembrane helix</keyword>
<evidence type="ECO:0000256" key="3">
    <source>
        <dbReference type="SAM" id="SignalP"/>
    </source>
</evidence>
<sequence>MAKITDFFTLMVLVVAFFVCLLEFSDAARDACGSVLGITFYCPTNYHCCDDGLYTCCPSGYICAGTACISIAAIIVPIIIVVVIIVVVVVIIIKKNKAHQGTVINPGQPQASGYPPPGQNPMGPPGYSQNQQPPPPPKY</sequence>
<evidence type="ECO:0000313" key="4">
    <source>
        <dbReference type="Proteomes" id="UP000694844"/>
    </source>
</evidence>
<keyword evidence="3" id="KW-0732">Signal</keyword>
<accession>A0A8B8DP23</accession>
<feature type="compositionally biased region" description="Polar residues" evidence="1">
    <location>
        <begin position="102"/>
        <end position="111"/>
    </location>
</feature>
<keyword evidence="2" id="KW-0472">Membrane</keyword>
<feature type="signal peptide" evidence="3">
    <location>
        <begin position="1"/>
        <end position="27"/>
    </location>
</feature>
<gene>
    <name evidence="5" type="primary">LOC111128247</name>
</gene>
<keyword evidence="2" id="KW-0812">Transmembrane</keyword>
<feature type="compositionally biased region" description="Pro residues" evidence="1">
    <location>
        <begin position="114"/>
        <end position="124"/>
    </location>
</feature>
<reference evidence="5" key="1">
    <citation type="submission" date="2025-08" db="UniProtKB">
        <authorList>
            <consortium name="RefSeq"/>
        </authorList>
    </citation>
    <scope>IDENTIFICATION</scope>
    <source>
        <tissue evidence="5">Whole sample</tissue>
    </source>
</reference>
<dbReference type="Proteomes" id="UP000694844">
    <property type="component" value="Chromosome 4"/>
</dbReference>
<evidence type="ECO:0000256" key="1">
    <source>
        <dbReference type="SAM" id="MobiDB-lite"/>
    </source>
</evidence>
<proteinExistence type="predicted"/>
<evidence type="ECO:0000313" key="5">
    <source>
        <dbReference type="RefSeq" id="XP_022329483.1"/>
    </source>
</evidence>
<dbReference type="AlphaFoldDB" id="A0A8B8DP23"/>
<dbReference type="OrthoDB" id="10519983at2759"/>
<name>A0A8B8DP23_CRAVI</name>
<dbReference type="GeneID" id="111128247"/>
<organism evidence="4 5">
    <name type="scientific">Crassostrea virginica</name>
    <name type="common">Eastern oyster</name>
    <dbReference type="NCBI Taxonomy" id="6565"/>
    <lineage>
        <taxon>Eukaryota</taxon>
        <taxon>Metazoa</taxon>
        <taxon>Spiralia</taxon>
        <taxon>Lophotrochozoa</taxon>
        <taxon>Mollusca</taxon>
        <taxon>Bivalvia</taxon>
        <taxon>Autobranchia</taxon>
        <taxon>Pteriomorphia</taxon>
        <taxon>Ostreida</taxon>
        <taxon>Ostreoidea</taxon>
        <taxon>Ostreidae</taxon>
        <taxon>Crassostrea</taxon>
    </lineage>
</organism>
<feature type="chain" id="PRO_5034279073" evidence="3">
    <location>
        <begin position="28"/>
        <end position="139"/>
    </location>
</feature>
<feature type="region of interest" description="Disordered" evidence="1">
    <location>
        <begin position="101"/>
        <end position="139"/>
    </location>
</feature>
<dbReference type="KEGG" id="cvn:111128247"/>